<evidence type="ECO:0000256" key="2">
    <source>
        <dbReference type="ARBA" id="ARBA00022618"/>
    </source>
</evidence>
<dbReference type="EMBL" id="PEKT03000001">
    <property type="protein sequence ID" value="KAK8441864.1"/>
    <property type="molecule type" value="Genomic_DNA"/>
</dbReference>
<dbReference type="Pfam" id="PF12894">
    <property type="entry name" value="ANAPC4_WD40"/>
    <property type="match status" value="1"/>
</dbReference>
<dbReference type="GO" id="GO:0051301">
    <property type="term" value="P:cell division"/>
    <property type="evidence" value="ECO:0007669"/>
    <property type="project" value="UniProtKB-KW"/>
</dbReference>
<evidence type="ECO:0000259" key="6">
    <source>
        <dbReference type="Pfam" id="PF12894"/>
    </source>
</evidence>
<evidence type="ECO:0000256" key="5">
    <source>
        <dbReference type="ARBA" id="ARBA00023306"/>
    </source>
</evidence>
<organism evidence="8 9">
    <name type="scientific">Candidozyma auris</name>
    <name type="common">Yeast</name>
    <name type="synonym">Candida auris</name>
    <dbReference type="NCBI Taxonomy" id="498019"/>
    <lineage>
        <taxon>Eukaryota</taxon>
        <taxon>Fungi</taxon>
        <taxon>Dikarya</taxon>
        <taxon>Ascomycota</taxon>
        <taxon>Saccharomycotina</taxon>
        <taxon>Pichiomycetes</taxon>
        <taxon>Metschnikowiaceae</taxon>
        <taxon>Candidozyma</taxon>
    </lineage>
</organism>
<dbReference type="GO" id="GO:0070979">
    <property type="term" value="P:protein K11-linked ubiquitination"/>
    <property type="evidence" value="ECO:0007669"/>
    <property type="project" value="TreeGrafter"/>
</dbReference>
<dbReference type="GO" id="GO:0005680">
    <property type="term" value="C:anaphase-promoting complex"/>
    <property type="evidence" value="ECO:0007669"/>
    <property type="project" value="InterPro"/>
</dbReference>
<evidence type="ECO:0000256" key="4">
    <source>
        <dbReference type="ARBA" id="ARBA00022786"/>
    </source>
</evidence>
<dbReference type="InterPro" id="IPR036322">
    <property type="entry name" value="WD40_repeat_dom_sf"/>
</dbReference>
<comment type="caution">
    <text evidence="8">The sequence shown here is derived from an EMBL/GenBank/DDBJ whole genome shotgun (WGS) entry which is preliminary data.</text>
</comment>
<dbReference type="InterPro" id="IPR024789">
    <property type="entry name" value="APC4"/>
</dbReference>
<dbReference type="InterPro" id="IPR024977">
    <property type="entry name" value="Apc4-like_WD40_dom"/>
</dbReference>
<feature type="domain" description="Anaphase-promoting complex subunit 4-like WD40" evidence="6">
    <location>
        <begin position="25"/>
        <end position="111"/>
    </location>
</feature>
<evidence type="ECO:0000313" key="9">
    <source>
        <dbReference type="Proteomes" id="UP000230249"/>
    </source>
</evidence>
<keyword evidence="4" id="KW-0833">Ubl conjugation pathway</keyword>
<dbReference type="PANTHER" id="PTHR13260">
    <property type="entry name" value="ANAPHASE PROMOTING COMPLEX SUBUNIT 4 APC4"/>
    <property type="match status" value="1"/>
</dbReference>
<dbReference type="InterPro" id="IPR001680">
    <property type="entry name" value="WD40_rpt"/>
</dbReference>
<dbReference type="InterPro" id="IPR015943">
    <property type="entry name" value="WD40/YVTN_repeat-like_dom_sf"/>
</dbReference>
<dbReference type="SMART" id="SM00320">
    <property type="entry name" value="WD40"/>
    <property type="match status" value="1"/>
</dbReference>
<dbReference type="AlphaFoldDB" id="A0AAW0VJK8"/>
<dbReference type="Pfam" id="PF12896">
    <property type="entry name" value="ANAPC4"/>
    <property type="match status" value="1"/>
</dbReference>
<evidence type="ECO:0000313" key="8">
    <source>
        <dbReference type="EMBL" id="KAK8441864.1"/>
    </source>
</evidence>
<keyword evidence="2" id="KW-0132">Cell division</keyword>
<dbReference type="GO" id="GO:0034399">
    <property type="term" value="C:nuclear periphery"/>
    <property type="evidence" value="ECO:0007669"/>
    <property type="project" value="TreeGrafter"/>
</dbReference>
<dbReference type="SUPFAM" id="SSF50978">
    <property type="entry name" value="WD40 repeat-like"/>
    <property type="match status" value="1"/>
</dbReference>
<name>A0AAW0VJK8_CANAR</name>
<dbReference type="Proteomes" id="UP000230249">
    <property type="component" value="Unassembled WGS sequence"/>
</dbReference>
<feature type="domain" description="Anaphase-promoting complex subunit 4 long" evidence="7">
    <location>
        <begin position="245"/>
        <end position="450"/>
    </location>
</feature>
<dbReference type="GO" id="GO:0031145">
    <property type="term" value="P:anaphase-promoting complex-dependent catabolic process"/>
    <property type="evidence" value="ECO:0007669"/>
    <property type="project" value="InterPro"/>
</dbReference>
<proteinExistence type="predicted"/>
<evidence type="ECO:0000259" key="7">
    <source>
        <dbReference type="Pfam" id="PF12896"/>
    </source>
</evidence>
<keyword evidence="5" id="KW-0131">Cell cycle</keyword>
<dbReference type="PANTHER" id="PTHR13260:SF0">
    <property type="entry name" value="ANAPHASE-PROMOTING COMPLEX SUBUNIT 4"/>
    <property type="match status" value="1"/>
</dbReference>
<sequence length="685" mass="77433">MDNKNTPQILQVGKLIGIPDGNVLSCCPRMDLMAISMNKTSVWMFRFNGERVYSINNKARILELQWNSSGKFFAVSGTDNLIKIYETNTGALVNKFATNTSLPITLMNWVSVELDASIGSDKAAPFLKMFKQDILKQLPKLSHEVNFYDSERAGGVISMQSGSSKAQSVSISATNTNEDDSLLDFLLVINAYSLLTATFNNLFVVPDIELPEGSKFFKHVMRKNFFEQYLLAEQSQKFLLYKMEFEMSEAHERAYILDILKWSSLLVSMLNHITDQVSVMQQEASAFYSLQDRYLSNLKEAFVQGEDNLEGSEISLNTLVTFLIDMVLLGTIPSYLEDYWLNQFGERGLQRLSKGGNELYDATRKTTFAQVILAVEKILVLLSDLRGVCITGKNIYQNTYGMAVDTLELAVESSKSLLKGFYELIWKFNDEQELFNVFCNYVKVEVLELLSKKDGEMESFLKAHPEVEVSSSKTISFIDKHLTSPILVSYLDLDVSGFDVITKQGSEQVSLIAKLTALKTVINQTLLPGIQNFVADRAKFDITGSIDGSGSANDSEMIFNDDGILVSSKTDSILSLTKFYENGKQATTEIKFPNTIMSYKITQNMQIVVLLKIPEKHSELVTFKVPQRKSRINYQDLEKERVMFFDNTSTMKNPTVMTLTQDPFSSRSTGCIFDMIERRYVIFRC</sequence>
<evidence type="ECO:0000256" key="3">
    <source>
        <dbReference type="ARBA" id="ARBA00022776"/>
    </source>
</evidence>
<reference evidence="8 9" key="1">
    <citation type="journal article" date="2017" name="Clin. Infect. Dis.">
        <title>Simultaneous emergence of multidrug-resistant Candida auris on 3 continents confirmed by whole-genome sequencing and epidemiological analyses.</title>
        <authorList>
            <person name="Lockhart S.R."/>
            <person name="Etienne K.A."/>
            <person name="Vallabhaneni S."/>
            <person name="Farooqi J."/>
            <person name="Chowdhary A."/>
            <person name="Govender N.P."/>
            <person name="Colombo A.L."/>
            <person name="Calvo B."/>
            <person name="Cuomo C.A."/>
            <person name="Desjardins C.A."/>
            <person name="Berkow E.L."/>
            <person name="Castanheira M."/>
            <person name="Magobo R.E."/>
            <person name="Jabeen K."/>
            <person name="Asghar R.J."/>
            <person name="Meis J.F."/>
            <person name="Jackson B."/>
            <person name="Chiller T."/>
            <person name="Litvintseva A.P."/>
        </authorList>
    </citation>
    <scope>NUCLEOTIDE SEQUENCE [LARGE SCALE GENOMIC DNA]</scope>
    <source>
        <strain evidence="8 9">B8441</strain>
    </source>
</reference>
<keyword evidence="3" id="KW-0498">Mitosis</keyword>
<dbReference type="InterPro" id="IPR024790">
    <property type="entry name" value="APC4_long_dom"/>
</dbReference>
<keyword evidence="9" id="KW-1185">Reference proteome</keyword>
<accession>A0AAW0VJK8</accession>
<gene>
    <name evidence="8" type="ORF">B9J08_00180</name>
</gene>
<evidence type="ECO:0000256" key="1">
    <source>
        <dbReference type="ARBA" id="ARBA00016067"/>
    </source>
</evidence>
<reference evidence="8 9" key="2">
    <citation type="journal article" date="2018" name="Nat. Commun.">
        <title>Genomic insights into multidrug-resistance, mating and virulence in Candida auris and related emerging species.</title>
        <authorList>
            <person name="Munoz J.F."/>
            <person name="Gade L."/>
            <person name="Chow N.A."/>
            <person name="Loparev V.N."/>
            <person name="Juieng P."/>
            <person name="Berkow E.L."/>
            <person name="Farrer R.A."/>
            <person name="Litvintseva A.P."/>
            <person name="Cuomo C.A."/>
        </authorList>
    </citation>
    <scope>GENOME REANNOTATION</scope>
    <source>
        <strain evidence="8 9">B8441</strain>
    </source>
</reference>
<protein>
    <recommendedName>
        <fullName evidence="1">Anaphase-promoting complex subunit 4</fullName>
    </recommendedName>
</protein>
<dbReference type="Gene3D" id="2.130.10.10">
    <property type="entry name" value="YVTN repeat-like/Quinoprotein amine dehydrogenase"/>
    <property type="match status" value="1"/>
</dbReference>